<evidence type="ECO:0000313" key="2">
    <source>
        <dbReference type="EMBL" id="OGC53923.1"/>
    </source>
</evidence>
<dbReference type="InterPro" id="IPR015421">
    <property type="entry name" value="PyrdxlP-dep_Trfase_major"/>
</dbReference>
<dbReference type="GO" id="GO:0030170">
    <property type="term" value="F:pyridoxal phosphate binding"/>
    <property type="evidence" value="ECO:0007669"/>
    <property type="project" value="InterPro"/>
</dbReference>
<sequence length="204" mass="23535">MSIKNKGYLEYYSTISELKKNLKNQGSYYFHLGKGDIDRKYFPTPECLLDKVKSALDKQYYKYSHPLGRNDTRNLLAFYHNLLTKGEHYSSGNVALLISATSGLNAVVNVLKKKIGLRKALITRPSFINYRHIFEKLDVELVKVDATRENNFSPSCEDVISTLEDNRDIRLVVICNPNFPFGRFLEVECFRDILDYCESNGLKE</sequence>
<protein>
    <recommendedName>
        <fullName evidence="1">Aminotransferase class I/classII large domain-containing protein</fullName>
    </recommendedName>
</protein>
<dbReference type="STRING" id="1802620.A3D91_04010"/>
<dbReference type="Pfam" id="PF00155">
    <property type="entry name" value="Aminotran_1_2"/>
    <property type="match status" value="1"/>
</dbReference>
<reference evidence="2 3" key="1">
    <citation type="journal article" date="2016" name="Nat. Commun.">
        <title>Thousands of microbial genomes shed light on interconnected biogeochemical processes in an aquifer system.</title>
        <authorList>
            <person name="Anantharaman K."/>
            <person name="Brown C.T."/>
            <person name="Hug L.A."/>
            <person name="Sharon I."/>
            <person name="Castelle C.J."/>
            <person name="Probst A.J."/>
            <person name="Thomas B.C."/>
            <person name="Singh A."/>
            <person name="Wilkins M.J."/>
            <person name="Karaoz U."/>
            <person name="Brodie E.L."/>
            <person name="Williams K.H."/>
            <person name="Hubbard S.S."/>
            <person name="Banfield J.F."/>
        </authorList>
    </citation>
    <scope>NUCLEOTIDE SEQUENCE [LARGE SCALE GENOMIC DNA]</scope>
</reference>
<comment type="caution">
    <text evidence="2">The sequence shown here is derived from an EMBL/GenBank/DDBJ whole genome shotgun (WGS) entry which is preliminary data.</text>
</comment>
<dbReference type="PANTHER" id="PTHR45744">
    <property type="entry name" value="TYROSINE AMINOTRANSFERASE"/>
    <property type="match status" value="1"/>
</dbReference>
<evidence type="ECO:0000259" key="1">
    <source>
        <dbReference type="Pfam" id="PF00155"/>
    </source>
</evidence>
<dbReference type="InterPro" id="IPR015424">
    <property type="entry name" value="PyrdxlP-dep_Trfase"/>
</dbReference>
<evidence type="ECO:0000313" key="3">
    <source>
        <dbReference type="Proteomes" id="UP000178127"/>
    </source>
</evidence>
<proteinExistence type="predicted"/>
<dbReference type="InterPro" id="IPR004839">
    <property type="entry name" value="Aminotransferase_I/II_large"/>
</dbReference>
<feature type="domain" description="Aminotransferase class I/classII large" evidence="1">
    <location>
        <begin position="32"/>
        <end position="201"/>
    </location>
</feature>
<dbReference type="AlphaFoldDB" id="A0A1F4VB62"/>
<dbReference type="EMBL" id="MEVD01000007">
    <property type="protein sequence ID" value="OGC53923.1"/>
    <property type="molecule type" value="Genomic_DNA"/>
</dbReference>
<dbReference type="Gene3D" id="3.40.640.10">
    <property type="entry name" value="Type I PLP-dependent aspartate aminotransferase-like (Major domain)"/>
    <property type="match status" value="1"/>
</dbReference>
<gene>
    <name evidence="2" type="ORF">A3D91_04010</name>
</gene>
<name>A0A1F4VB62_UNCKA</name>
<dbReference type="SUPFAM" id="SSF53383">
    <property type="entry name" value="PLP-dependent transferases"/>
    <property type="match status" value="1"/>
</dbReference>
<organism evidence="2 3">
    <name type="scientific">candidate division WWE3 bacterium RIFCSPHIGHO2_02_FULL_38_14</name>
    <dbReference type="NCBI Taxonomy" id="1802620"/>
    <lineage>
        <taxon>Bacteria</taxon>
        <taxon>Katanobacteria</taxon>
    </lineage>
</organism>
<dbReference type="PANTHER" id="PTHR45744:SF2">
    <property type="entry name" value="TYROSINE AMINOTRANSFERASE"/>
    <property type="match status" value="1"/>
</dbReference>
<dbReference type="Proteomes" id="UP000178127">
    <property type="component" value="Unassembled WGS sequence"/>
</dbReference>
<accession>A0A1F4VB62</accession>